<reference evidence="12" key="1">
    <citation type="journal article" date="2021" name="PeerJ">
        <title>Extensive microbial diversity within the chicken gut microbiome revealed by metagenomics and culture.</title>
        <authorList>
            <person name="Gilroy R."/>
            <person name="Ravi A."/>
            <person name="Getino M."/>
            <person name="Pursley I."/>
            <person name="Horton D.L."/>
            <person name="Alikhan N.F."/>
            <person name="Baker D."/>
            <person name="Gharbi K."/>
            <person name="Hall N."/>
            <person name="Watson M."/>
            <person name="Adriaenssens E.M."/>
            <person name="Foster-Nyarko E."/>
            <person name="Jarju S."/>
            <person name="Secka A."/>
            <person name="Antonio M."/>
            <person name="Oren A."/>
            <person name="Chaudhuri R.R."/>
            <person name="La Ragione R."/>
            <person name="Hildebrand F."/>
            <person name="Pallen M.J."/>
        </authorList>
    </citation>
    <scope>NUCLEOTIDE SEQUENCE</scope>
    <source>
        <strain evidence="12">ChiW7-2402</strain>
    </source>
</reference>
<dbReference type="Pfam" id="PF00251">
    <property type="entry name" value="Glyco_hydro_32N"/>
    <property type="match status" value="1"/>
</dbReference>
<comment type="function">
    <text evidence="9">Enables the bacterium to metabolize sucrose as a sole carbon source.</text>
</comment>
<gene>
    <name evidence="12" type="ORF">H9964_03990</name>
</gene>
<organism evidence="12 13">
    <name type="scientific">Candidatus Gallimonas intestinavium</name>
    <dbReference type="NCBI Taxonomy" id="2838603"/>
    <lineage>
        <taxon>Bacteria</taxon>
        <taxon>Bacillati</taxon>
        <taxon>Bacillota</taxon>
        <taxon>Clostridia</taxon>
        <taxon>Candidatus Gallimonas</taxon>
    </lineage>
</organism>
<dbReference type="CDD" id="cd08996">
    <property type="entry name" value="GH32_FFase"/>
    <property type="match status" value="1"/>
</dbReference>
<dbReference type="SUPFAM" id="SSF49899">
    <property type="entry name" value="Concanavalin A-like lectins/glucanases"/>
    <property type="match status" value="1"/>
</dbReference>
<dbReference type="Gene3D" id="2.60.120.560">
    <property type="entry name" value="Exo-inulinase, domain 1"/>
    <property type="match status" value="1"/>
</dbReference>
<feature type="domain" description="Glycosyl hydrolase family 32 N-terminal" evidence="10">
    <location>
        <begin position="28"/>
        <end position="330"/>
    </location>
</feature>
<evidence type="ECO:0000256" key="1">
    <source>
        <dbReference type="ARBA" id="ARBA00004914"/>
    </source>
</evidence>
<dbReference type="AlphaFoldDB" id="A0A9D2G5Q9"/>
<protein>
    <recommendedName>
        <fullName evidence="4 8">Sucrose-6-phosphate hydrolase</fullName>
        <ecNumber evidence="3 8">3.2.1.26</ecNumber>
    </recommendedName>
    <alternativeName>
        <fullName evidence="7 9">Invertase</fullName>
    </alternativeName>
</protein>
<dbReference type="InterPro" id="IPR018053">
    <property type="entry name" value="Glyco_hydro_32_AS"/>
</dbReference>
<name>A0A9D2G5Q9_9FIRM</name>
<dbReference type="EMBL" id="DXBB01000059">
    <property type="protein sequence ID" value="HIZ72721.1"/>
    <property type="molecule type" value="Genomic_DNA"/>
</dbReference>
<dbReference type="InterPro" id="IPR001362">
    <property type="entry name" value="Glyco_hydro_32"/>
</dbReference>
<evidence type="ECO:0000313" key="13">
    <source>
        <dbReference type="Proteomes" id="UP000824102"/>
    </source>
</evidence>
<sequence length="490" mass="54892">MKKTVERANAFIQEHSGKTKGRYRPRFHACVPVGWANDPNGLIFYDGKAHLFCQYNPYHPYWESMHWGHFVSRDLIHWEFLPVALAPDQSYDCGGGCFSGTAFECEGKLILMYTGVAKDVQQQCIAVSDDGITFEKAASNPVIPASLLPQGCSGRDFRDPKVFEREGIFYCITGVKDGEWGNLLLFRSSDLLEWSFVGRLLSPEKDGIFVDGVCECPDYFEADGKELLLFCAMNYPEREGRFQNLHSSLYMTGHLDLFSGRFEPETCGELDGGFDFYAPQTMCLPDGRTVLIAWKQMWGRTIPTAKDGWAGSFTLPRELHFSDGMLLQTPVKEIERYRCGEVSYRDIPLCNERIPLAGIEGTVLELEAVFFLKSAKRAGVVLFQGETHETLIFYDAAAGRVVFDRSQSGADQRGSENESNVRVLPFSPENGIVSFRIFLDVSSAEVFLNDGRGVMTGNIYADEGDRGISFFAEGGDATLLSVKKYDLKLK</sequence>
<dbReference type="PANTHER" id="PTHR43101">
    <property type="entry name" value="BETA-FRUCTOSIDASE"/>
    <property type="match status" value="1"/>
</dbReference>
<evidence type="ECO:0000259" key="10">
    <source>
        <dbReference type="Pfam" id="PF00251"/>
    </source>
</evidence>
<comment type="caution">
    <text evidence="12">The sequence shown here is derived from an EMBL/GenBank/DDBJ whole genome shotgun (WGS) entry which is preliminary data.</text>
</comment>
<keyword evidence="9" id="KW-0963">Cytoplasm</keyword>
<keyword evidence="6 8" id="KW-0326">Glycosidase</keyword>
<evidence type="ECO:0000256" key="9">
    <source>
        <dbReference type="RuleBase" id="RU365015"/>
    </source>
</evidence>
<dbReference type="PROSITE" id="PS00609">
    <property type="entry name" value="GLYCOSYL_HYDROL_F32"/>
    <property type="match status" value="1"/>
</dbReference>
<dbReference type="Proteomes" id="UP000824102">
    <property type="component" value="Unassembled WGS sequence"/>
</dbReference>
<dbReference type="EC" id="3.2.1.26" evidence="3 8"/>
<evidence type="ECO:0000256" key="2">
    <source>
        <dbReference type="ARBA" id="ARBA00009902"/>
    </source>
</evidence>
<dbReference type="SUPFAM" id="SSF75005">
    <property type="entry name" value="Arabinanase/levansucrase/invertase"/>
    <property type="match status" value="1"/>
</dbReference>
<evidence type="ECO:0000256" key="8">
    <source>
        <dbReference type="RuleBase" id="RU362110"/>
    </source>
</evidence>
<evidence type="ECO:0000256" key="7">
    <source>
        <dbReference type="ARBA" id="ARBA00033367"/>
    </source>
</evidence>
<comment type="similarity">
    <text evidence="2 8">Belongs to the glycosyl hydrolase 32 family.</text>
</comment>
<dbReference type="InterPro" id="IPR006232">
    <property type="entry name" value="Suc6P_hydrolase"/>
</dbReference>
<dbReference type="Pfam" id="PF08244">
    <property type="entry name" value="Glyco_hydro_32C"/>
    <property type="match status" value="1"/>
</dbReference>
<proteinExistence type="inferred from homology"/>
<dbReference type="NCBIfam" id="TIGR01322">
    <property type="entry name" value="scrB_fam"/>
    <property type="match status" value="1"/>
</dbReference>
<feature type="domain" description="Glycosyl hydrolase family 32 C-terminal" evidence="11">
    <location>
        <begin position="356"/>
        <end position="483"/>
    </location>
</feature>
<dbReference type="InterPro" id="IPR013148">
    <property type="entry name" value="Glyco_hydro_32_N"/>
</dbReference>
<evidence type="ECO:0000256" key="3">
    <source>
        <dbReference type="ARBA" id="ARBA00012758"/>
    </source>
</evidence>
<keyword evidence="5 8" id="KW-0378">Hydrolase</keyword>
<dbReference type="GO" id="GO:0004564">
    <property type="term" value="F:beta-fructofuranosidase activity"/>
    <property type="evidence" value="ECO:0007669"/>
    <property type="project" value="UniProtKB-EC"/>
</dbReference>
<evidence type="ECO:0000256" key="6">
    <source>
        <dbReference type="ARBA" id="ARBA00023295"/>
    </source>
</evidence>
<evidence type="ECO:0000313" key="12">
    <source>
        <dbReference type="EMBL" id="HIZ72721.1"/>
    </source>
</evidence>
<dbReference type="SMART" id="SM00640">
    <property type="entry name" value="Glyco_32"/>
    <property type="match status" value="1"/>
</dbReference>
<dbReference type="InterPro" id="IPR051214">
    <property type="entry name" value="GH32_Enzymes"/>
</dbReference>
<dbReference type="Gene3D" id="2.115.10.20">
    <property type="entry name" value="Glycosyl hydrolase domain, family 43"/>
    <property type="match status" value="1"/>
</dbReference>
<dbReference type="GO" id="GO:0005737">
    <property type="term" value="C:cytoplasm"/>
    <property type="evidence" value="ECO:0007669"/>
    <property type="project" value="UniProtKB-SubCell"/>
</dbReference>
<dbReference type="InterPro" id="IPR013320">
    <property type="entry name" value="ConA-like_dom_sf"/>
</dbReference>
<keyword evidence="9" id="KW-0119">Carbohydrate metabolism</keyword>
<reference evidence="12" key="2">
    <citation type="submission" date="2021-04" db="EMBL/GenBank/DDBJ databases">
        <authorList>
            <person name="Gilroy R."/>
        </authorList>
    </citation>
    <scope>NUCLEOTIDE SEQUENCE</scope>
    <source>
        <strain evidence="12">ChiW7-2402</strain>
    </source>
</reference>
<dbReference type="PANTHER" id="PTHR43101:SF1">
    <property type="entry name" value="BETA-FRUCTOSIDASE"/>
    <property type="match status" value="1"/>
</dbReference>
<evidence type="ECO:0000259" key="11">
    <source>
        <dbReference type="Pfam" id="PF08244"/>
    </source>
</evidence>
<dbReference type="InterPro" id="IPR013189">
    <property type="entry name" value="Glyco_hydro_32_C"/>
</dbReference>
<comment type="pathway">
    <text evidence="1 9">Glycan biosynthesis; sucrose metabolism.</text>
</comment>
<accession>A0A9D2G5Q9</accession>
<comment type="catalytic activity">
    <reaction evidence="8">
        <text>Hydrolysis of terminal non-reducing beta-D-fructofuranoside residues in beta-D-fructofuranosides.</text>
        <dbReference type="EC" id="3.2.1.26"/>
    </reaction>
</comment>
<dbReference type="InterPro" id="IPR023296">
    <property type="entry name" value="Glyco_hydro_beta-prop_sf"/>
</dbReference>
<evidence type="ECO:0000256" key="5">
    <source>
        <dbReference type="ARBA" id="ARBA00022801"/>
    </source>
</evidence>
<comment type="subcellular location">
    <subcellularLocation>
        <location evidence="9">Cytoplasm</location>
    </subcellularLocation>
</comment>
<evidence type="ECO:0000256" key="4">
    <source>
        <dbReference type="ARBA" id="ARBA00019623"/>
    </source>
</evidence>
<dbReference type="GO" id="GO:0005975">
    <property type="term" value="P:carbohydrate metabolic process"/>
    <property type="evidence" value="ECO:0007669"/>
    <property type="project" value="InterPro"/>
</dbReference>